<dbReference type="CDD" id="cd17477">
    <property type="entry name" value="MFS_YcaD_like"/>
    <property type="match status" value="1"/>
</dbReference>
<name>A0AAW9RI14_9HYPH</name>
<evidence type="ECO:0000259" key="5">
    <source>
        <dbReference type="PROSITE" id="PS50850"/>
    </source>
</evidence>
<dbReference type="InterPro" id="IPR011701">
    <property type="entry name" value="MFS"/>
</dbReference>
<sequence>MTPLRPLAPLLATAGILLAGNGVQGTMIALRGSIAGFEPWLIGLMGTAYFGGFIVACVYAPRLVKAVGHIRVFAALAAVASAGTLCLVLIIDPWVWIALRFMMGFCFSGLFTVMESWINSNAESSDRARILSIYRLIDLGAVTGAQYLLPLFGAGGFELFAIVAMFFALSLVPVSLADRSVPEPPDEVRFKLKVVWAISPLATIGCVTIGLTNSSFRLIGPLYAESMGLDVAQIATFMGAGIVGGAALQIPLAIFSDKLDRRWTLLAATSGAVLAGLLLSATGPGEPWRLYLGIFLFGAFALPLYSLSAAHANDLAPPGQYVLVAAGLTFFFAVGAMVGPLVSSWTIETFGASSLFMFTSAVHGAFILIALWRIAAGKRIPRSARTRFVSLLRTSPAIFRLAERRDGRKESP</sequence>
<dbReference type="RefSeq" id="WP_340331035.1">
    <property type="nucleotide sequence ID" value="NZ_JAZHOF010000007.1"/>
</dbReference>
<accession>A0AAW9RI14</accession>
<organism evidence="6 7">
    <name type="scientific">Microbaculum marinum</name>
    <dbReference type="NCBI Taxonomy" id="1764581"/>
    <lineage>
        <taxon>Bacteria</taxon>
        <taxon>Pseudomonadati</taxon>
        <taxon>Pseudomonadota</taxon>
        <taxon>Alphaproteobacteria</taxon>
        <taxon>Hyphomicrobiales</taxon>
        <taxon>Tepidamorphaceae</taxon>
        <taxon>Microbaculum</taxon>
    </lineage>
</organism>
<feature type="transmembrane region" description="Helical" evidence="4">
    <location>
        <begin position="97"/>
        <end position="118"/>
    </location>
</feature>
<evidence type="ECO:0000313" key="6">
    <source>
        <dbReference type="EMBL" id="MEJ8573342.1"/>
    </source>
</evidence>
<keyword evidence="2 4" id="KW-1133">Transmembrane helix</keyword>
<dbReference type="PANTHER" id="PTHR23521">
    <property type="entry name" value="TRANSPORTER MFS SUPERFAMILY"/>
    <property type="match status" value="1"/>
</dbReference>
<dbReference type="PANTHER" id="PTHR23521:SF3">
    <property type="entry name" value="MFS TRANSPORTER"/>
    <property type="match status" value="1"/>
</dbReference>
<evidence type="ECO:0000256" key="4">
    <source>
        <dbReference type="SAM" id="Phobius"/>
    </source>
</evidence>
<dbReference type="EMBL" id="JAZHOF010000007">
    <property type="protein sequence ID" value="MEJ8573342.1"/>
    <property type="molecule type" value="Genomic_DNA"/>
</dbReference>
<evidence type="ECO:0000256" key="1">
    <source>
        <dbReference type="ARBA" id="ARBA00022692"/>
    </source>
</evidence>
<feature type="transmembrane region" description="Helical" evidence="4">
    <location>
        <begin position="321"/>
        <end position="343"/>
    </location>
</feature>
<gene>
    <name evidence="6" type="ORF">V3328_17775</name>
</gene>
<feature type="domain" description="Major facilitator superfamily (MFS) profile" evidence="5">
    <location>
        <begin position="198"/>
        <end position="412"/>
    </location>
</feature>
<evidence type="ECO:0000256" key="2">
    <source>
        <dbReference type="ARBA" id="ARBA00022989"/>
    </source>
</evidence>
<protein>
    <submittedName>
        <fullName evidence="6">MFS transporter</fullName>
    </submittedName>
</protein>
<comment type="caution">
    <text evidence="6">The sequence shown here is derived from an EMBL/GenBank/DDBJ whole genome shotgun (WGS) entry which is preliminary data.</text>
</comment>
<keyword evidence="7" id="KW-1185">Reference proteome</keyword>
<dbReference type="Proteomes" id="UP001378188">
    <property type="component" value="Unassembled WGS sequence"/>
</dbReference>
<feature type="transmembrane region" description="Helical" evidence="4">
    <location>
        <begin position="263"/>
        <end position="282"/>
    </location>
</feature>
<dbReference type="Gene3D" id="1.20.1250.20">
    <property type="entry name" value="MFS general substrate transporter like domains"/>
    <property type="match status" value="2"/>
</dbReference>
<dbReference type="SUPFAM" id="SSF103473">
    <property type="entry name" value="MFS general substrate transporter"/>
    <property type="match status" value="1"/>
</dbReference>
<dbReference type="PROSITE" id="PS50850">
    <property type="entry name" value="MFS"/>
    <property type="match status" value="1"/>
</dbReference>
<dbReference type="AlphaFoldDB" id="A0AAW9RI14"/>
<keyword evidence="1 4" id="KW-0812">Transmembrane</keyword>
<dbReference type="GO" id="GO:0005886">
    <property type="term" value="C:plasma membrane"/>
    <property type="evidence" value="ECO:0007669"/>
    <property type="project" value="TreeGrafter"/>
</dbReference>
<dbReference type="InterPro" id="IPR047200">
    <property type="entry name" value="MFS_YcaD-like"/>
</dbReference>
<evidence type="ECO:0000313" key="7">
    <source>
        <dbReference type="Proteomes" id="UP001378188"/>
    </source>
</evidence>
<feature type="transmembrane region" description="Helical" evidence="4">
    <location>
        <begin position="355"/>
        <end position="375"/>
    </location>
</feature>
<feature type="transmembrane region" description="Helical" evidence="4">
    <location>
        <begin position="41"/>
        <end position="60"/>
    </location>
</feature>
<feature type="transmembrane region" description="Helical" evidence="4">
    <location>
        <begin position="130"/>
        <end position="149"/>
    </location>
</feature>
<dbReference type="InterPro" id="IPR036259">
    <property type="entry name" value="MFS_trans_sf"/>
</dbReference>
<reference evidence="6 7" key="1">
    <citation type="submission" date="2024-02" db="EMBL/GenBank/DDBJ databases">
        <title>Genome analysis and characterization of Microbaculum marinisediminis sp. nov., isolated from marine sediment.</title>
        <authorList>
            <person name="Du Z.-J."/>
            <person name="Ye Y.-Q."/>
            <person name="Zhang Z.-R."/>
            <person name="Yuan S.-M."/>
            <person name="Zhang X.-Y."/>
        </authorList>
    </citation>
    <scope>NUCLEOTIDE SEQUENCE [LARGE SCALE GENOMIC DNA]</scope>
    <source>
        <strain evidence="6 7">SDUM1044001</strain>
    </source>
</reference>
<feature type="transmembrane region" description="Helical" evidence="4">
    <location>
        <begin position="288"/>
        <end position="309"/>
    </location>
</feature>
<dbReference type="Pfam" id="PF07690">
    <property type="entry name" value="MFS_1"/>
    <property type="match status" value="1"/>
</dbReference>
<feature type="transmembrane region" description="Helical" evidence="4">
    <location>
        <begin position="72"/>
        <end position="91"/>
    </location>
</feature>
<proteinExistence type="predicted"/>
<evidence type="ECO:0000256" key="3">
    <source>
        <dbReference type="ARBA" id="ARBA00023136"/>
    </source>
</evidence>
<feature type="transmembrane region" description="Helical" evidence="4">
    <location>
        <begin position="155"/>
        <end position="174"/>
    </location>
</feature>
<keyword evidence="3 4" id="KW-0472">Membrane</keyword>
<feature type="transmembrane region" description="Helical" evidence="4">
    <location>
        <begin position="194"/>
        <end position="211"/>
    </location>
</feature>
<feature type="transmembrane region" description="Helical" evidence="4">
    <location>
        <begin position="231"/>
        <end position="256"/>
    </location>
</feature>
<dbReference type="GO" id="GO:0022857">
    <property type="term" value="F:transmembrane transporter activity"/>
    <property type="evidence" value="ECO:0007669"/>
    <property type="project" value="InterPro"/>
</dbReference>
<dbReference type="InterPro" id="IPR020846">
    <property type="entry name" value="MFS_dom"/>
</dbReference>